<dbReference type="EMBL" id="JACJQH010000019">
    <property type="protein sequence ID" value="MBD2196629.1"/>
    <property type="molecule type" value="Genomic_DNA"/>
</dbReference>
<proteinExistence type="predicted"/>
<sequence>MSNTKISQETALTGAQLDRANDIFPIVDVSEGTTGNRKMTPNELMVGVPATSSAPGSMSAADKTKLDSINASTIVTTNTNQTVTGTKTITSQSIAASGSKPSAPSSGNVLMYSTDISGRVFPIWQTPDAREYIAQSGLARNQVVVFFPVDGVAVGTYGQNSTRVGTTSHVIPSDDSIPYMANLASASQLNNQIVPNTTNIFCNISTNSRIFCRGTNPNGFGGFFFFARIYLPDTSYPDTRIFIGMYSRTPSTDNKGFWDGYVTAVDNPDGNFVGFQYSTSRGDTSWQFTTKDGTTQNVSAITGATFAAQKLLDFYIYCPRAGSTISYRLDNVTDGTSFSGSTSTNLPTANEYLGGGIQLRATAVNGSNLRWNRLYIEG</sequence>
<dbReference type="RefSeq" id="WP_190548508.1">
    <property type="nucleotide sequence ID" value="NZ_CAWPNO010000050.1"/>
</dbReference>
<protein>
    <submittedName>
        <fullName evidence="1">Uncharacterized protein</fullName>
    </submittedName>
</protein>
<accession>A0ABR8A9Z8</accession>
<comment type="caution">
    <text evidence="1">The sequence shown here is derived from an EMBL/GenBank/DDBJ whole genome shotgun (WGS) entry which is preliminary data.</text>
</comment>
<evidence type="ECO:0000313" key="2">
    <source>
        <dbReference type="Proteomes" id="UP000658514"/>
    </source>
</evidence>
<reference evidence="1 2" key="1">
    <citation type="journal article" date="2020" name="ISME J.">
        <title>Comparative genomics reveals insights into cyanobacterial evolution and habitat adaptation.</title>
        <authorList>
            <person name="Chen M.Y."/>
            <person name="Teng W.K."/>
            <person name="Zhao L."/>
            <person name="Hu C.X."/>
            <person name="Zhou Y.K."/>
            <person name="Han B.P."/>
            <person name="Song L.R."/>
            <person name="Shu W.S."/>
        </authorList>
    </citation>
    <scope>NUCLEOTIDE SEQUENCE [LARGE SCALE GENOMIC DNA]</scope>
    <source>
        <strain evidence="1 2">FACHB-288</strain>
    </source>
</reference>
<evidence type="ECO:0000313" key="1">
    <source>
        <dbReference type="EMBL" id="MBD2196629.1"/>
    </source>
</evidence>
<gene>
    <name evidence="1" type="ORF">H6G24_14150</name>
</gene>
<organism evidence="1 2">
    <name type="scientific">Calothrix parietina FACHB-288</name>
    <dbReference type="NCBI Taxonomy" id="2692896"/>
    <lineage>
        <taxon>Bacteria</taxon>
        <taxon>Bacillati</taxon>
        <taxon>Cyanobacteriota</taxon>
        <taxon>Cyanophyceae</taxon>
        <taxon>Nostocales</taxon>
        <taxon>Calotrichaceae</taxon>
        <taxon>Calothrix</taxon>
    </lineage>
</organism>
<name>A0ABR8A9Z8_9CYAN</name>
<keyword evidence="2" id="KW-1185">Reference proteome</keyword>
<dbReference type="Proteomes" id="UP000658514">
    <property type="component" value="Unassembled WGS sequence"/>
</dbReference>